<proteinExistence type="predicted"/>
<accession>A0A0E9QNQ8</accession>
<reference evidence="1" key="2">
    <citation type="journal article" date="2015" name="Fish Shellfish Immunol.">
        <title>Early steps in the European eel (Anguilla anguilla)-Vibrio vulnificus interaction in the gills: Role of the RtxA13 toxin.</title>
        <authorList>
            <person name="Callol A."/>
            <person name="Pajuelo D."/>
            <person name="Ebbesson L."/>
            <person name="Teles M."/>
            <person name="MacKenzie S."/>
            <person name="Amaro C."/>
        </authorList>
    </citation>
    <scope>NUCLEOTIDE SEQUENCE</scope>
</reference>
<evidence type="ECO:0000313" key="1">
    <source>
        <dbReference type="EMBL" id="JAH17925.1"/>
    </source>
</evidence>
<dbReference type="AlphaFoldDB" id="A0A0E9QNQ8"/>
<dbReference type="EMBL" id="GBXM01090652">
    <property type="protein sequence ID" value="JAH17925.1"/>
    <property type="molecule type" value="Transcribed_RNA"/>
</dbReference>
<name>A0A0E9QNQ8_ANGAN</name>
<organism evidence="1">
    <name type="scientific">Anguilla anguilla</name>
    <name type="common">European freshwater eel</name>
    <name type="synonym">Muraena anguilla</name>
    <dbReference type="NCBI Taxonomy" id="7936"/>
    <lineage>
        <taxon>Eukaryota</taxon>
        <taxon>Metazoa</taxon>
        <taxon>Chordata</taxon>
        <taxon>Craniata</taxon>
        <taxon>Vertebrata</taxon>
        <taxon>Euteleostomi</taxon>
        <taxon>Actinopterygii</taxon>
        <taxon>Neopterygii</taxon>
        <taxon>Teleostei</taxon>
        <taxon>Anguilliformes</taxon>
        <taxon>Anguillidae</taxon>
        <taxon>Anguilla</taxon>
    </lineage>
</organism>
<reference evidence="1" key="1">
    <citation type="submission" date="2014-11" db="EMBL/GenBank/DDBJ databases">
        <authorList>
            <person name="Amaro Gonzalez C."/>
        </authorList>
    </citation>
    <scope>NUCLEOTIDE SEQUENCE</scope>
</reference>
<protein>
    <submittedName>
        <fullName evidence="1">Uncharacterized protein</fullName>
    </submittedName>
</protein>
<sequence length="16" mass="1977">MEQINEWNKLNRVMDG</sequence>